<comment type="caution">
    <text evidence="2">The sequence shown here is derived from an EMBL/GenBank/DDBJ whole genome shotgun (WGS) entry which is preliminary data.</text>
</comment>
<evidence type="ECO:0000256" key="1">
    <source>
        <dbReference type="SAM" id="MobiDB-lite"/>
    </source>
</evidence>
<proteinExistence type="predicted"/>
<evidence type="ECO:0000313" key="3">
    <source>
        <dbReference type="Proteomes" id="UP000487268"/>
    </source>
</evidence>
<gene>
    <name evidence="2" type="ORF">ACRB68_74480</name>
</gene>
<keyword evidence="3" id="KW-1185">Reference proteome</keyword>
<organism evidence="2 3">
    <name type="scientific">Actinomadura macrotermitis</name>
    <dbReference type="NCBI Taxonomy" id="2585200"/>
    <lineage>
        <taxon>Bacteria</taxon>
        <taxon>Bacillati</taxon>
        <taxon>Actinomycetota</taxon>
        <taxon>Actinomycetes</taxon>
        <taxon>Streptosporangiales</taxon>
        <taxon>Thermomonosporaceae</taxon>
        <taxon>Actinomadura</taxon>
    </lineage>
</organism>
<feature type="region of interest" description="Disordered" evidence="1">
    <location>
        <begin position="158"/>
        <end position="179"/>
    </location>
</feature>
<dbReference type="Proteomes" id="UP000487268">
    <property type="component" value="Unassembled WGS sequence"/>
</dbReference>
<protein>
    <submittedName>
        <fullName evidence="2">Uncharacterized protein</fullName>
    </submittedName>
</protein>
<evidence type="ECO:0000313" key="2">
    <source>
        <dbReference type="EMBL" id="MQY09325.1"/>
    </source>
</evidence>
<reference evidence="2 3" key="1">
    <citation type="submission" date="2019-10" db="EMBL/GenBank/DDBJ databases">
        <title>Actinomadura rubteroloni sp. nov. and Actinomadura macrotermitis sp. nov., isolated from the gut of fungus growing-termite Macrotermes natalensis.</title>
        <authorList>
            <person name="Benndorf R."/>
            <person name="Martin K."/>
            <person name="Kuefner M."/>
            <person name="De Beer W."/>
            <person name="Kaster A.-K."/>
            <person name="Vollmers J."/>
            <person name="Poulsen M."/>
            <person name="Beemelmanns C."/>
        </authorList>
    </citation>
    <scope>NUCLEOTIDE SEQUENCE [LARGE SCALE GENOMIC DNA]</scope>
    <source>
        <strain evidence="2 3">RB68</strain>
    </source>
</reference>
<sequence>MNVSRYWRMARSDPAWFAQRVREEAESRAAGVRHRVRRETDEAIRTAVARSGLARAVASGPAVAAEYFAVLDGSTLNLHAVLPAGVDGPAEVVFARHGRELRAPAEPAPGGRVTAVTVLGAAQGGVPLTPGGWRVGLAVRTARGERAVGLLARAGDDLDGPTAADPPCPRSGARYTPGSSATGHCLLRVTVPEPSAEVVRFERTLARIEIGVRLVAVDAGRLAVRFQARGNGPAHTVAADRDGDGFRVRVPLAAMARDGRGGERVWDVFAEPPGHRPLRLGRHLHDVRDPRRVLRIPQGTVATGPAALLRVRPYYTGNGDLALGCAPVAPSTDAPLEETL</sequence>
<dbReference type="OrthoDB" id="3436381at2"/>
<dbReference type="RefSeq" id="WP_153541179.1">
    <property type="nucleotide sequence ID" value="NZ_WEGH01000006.1"/>
</dbReference>
<accession>A0A7K0C7B4</accession>
<dbReference type="EMBL" id="WEGH01000006">
    <property type="protein sequence ID" value="MQY09325.1"/>
    <property type="molecule type" value="Genomic_DNA"/>
</dbReference>
<dbReference type="AlphaFoldDB" id="A0A7K0C7B4"/>
<name>A0A7K0C7B4_9ACTN</name>